<dbReference type="GeneID" id="55013248"/>
<dbReference type="KEGG" id="vg:55013248"/>
<dbReference type="EMBL" id="MK673511">
    <property type="protein sequence ID" value="QBZ70550.1"/>
    <property type="molecule type" value="Genomic_DNA"/>
</dbReference>
<sequence length="98" mass="10917">MAKLDDLAKLAHIAGVTVKESAAYKLEGKPCLLCGSGFHLIYDPYKNKEQAFDLMLKAGIELRIEDELVIANGQQFMFADYEQPHHCLCDAICTSLLK</sequence>
<protein>
    <submittedName>
        <fullName evidence="1">Uncharacterized protein</fullName>
    </submittedName>
</protein>
<organism evidence="1 2">
    <name type="scientific">Salmonella phage ZCSE2</name>
    <dbReference type="NCBI Taxonomy" id="2562175"/>
    <lineage>
        <taxon>Viruses</taxon>
        <taxon>Duplodnaviria</taxon>
        <taxon>Heunggongvirae</taxon>
        <taxon>Uroviricota</taxon>
        <taxon>Caudoviricetes</taxon>
        <taxon>Loughboroughvirus</taxon>
        <taxon>Loughboroughvirus ZCSE2</taxon>
    </lineage>
</organism>
<reference evidence="1 2" key="1">
    <citation type="submission" date="2019-03" db="EMBL/GenBank/DDBJ databases">
        <authorList>
            <person name="Connerton I.F."/>
            <person name="El-Shibiny A."/>
            <person name="Hooton S."/>
            <person name="Mohamed A."/>
            <person name="Taha O."/>
            <person name="E-Sherif H.M."/>
            <person name="Connerton P.L."/>
        </authorList>
    </citation>
    <scope>NUCLEOTIDE SEQUENCE [LARGE SCALE GENOMIC DNA]</scope>
</reference>
<keyword evidence="2" id="KW-1185">Reference proteome</keyword>
<evidence type="ECO:0000313" key="2">
    <source>
        <dbReference type="Proteomes" id="UP000297083"/>
    </source>
</evidence>
<name>A0A4D6DW04_9CAUD</name>
<dbReference type="RefSeq" id="YP_009821762.1">
    <property type="nucleotide sequence ID" value="NC_048179.1"/>
</dbReference>
<dbReference type="Proteomes" id="UP000297083">
    <property type="component" value="Segment"/>
</dbReference>
<accession>A0A4D6DW04</accession>
<evidence type="ECO:0000313" key="1">
    <source>
        <dbReference type="EMBL" id="QBZ70550.1"/>
    </source>
</evidence>
<proteinExistence type="predicted"/>